<feature type="domain" description="Fe-S metabolism associated" evidence="2">
    <location>
        <begin position="10"/>
        <end position="132"/>
    </location>
</feature>
<organism evidence="3 4">
    <name type="scientific">Candidatus Phycosocius bacilliformis</name>
    <dbReference type="NCBI Taxonomy" id="1445552"/>
    <lineage>
        <taxon>Bacteria</taxon>
        <taxon>Pseudomonadati</taxon>
        <taxon>Pseudomonadota</taxon>
        <taxon>Alphaproteobacteria</taxon>
        <taxon>Caulobacterales</taxon>
        <taxon>Caulobacterales incertae sedis</taxon>
        <taxon>Candidatus Phycosocius</taxon>
    </lineage>
</organism>
<dbReference type="Proteomes" id="UP000245086">
    <property type="component" value="Unassembled WGS sequence"/>
</dbReference>
<reference evidence="3 4" key="1">
    <citation type="journal article" date="2018" name="Genome Announc.">
        <title>Draft Genome Sequence of "Candidatus Phycosocius bacilliformis," an Alphaproteobacterial Ectosymbiont of the Hydrocarbon-Producing Green Alga Botryococcus braunii.</title>
        <authorList>
            <person name="Tanabe Y."/>
            <person name="Yamaguchi H."/>
            <person name="Watanabe M.M."/>
        </authorList>
    </citation>
    <scope>NUCLEOTIDE SEQUENCE [LARGE SCALE GENOMIC DNA]</scope>
    <source>
        <strain evidence="3 4">BOTRYCO-2</strain>
    </source>
</reference>
<evidence type="ECO:0000259" key="2">
    <source>
        <dbReference type="Pfam" id="PF02657"/>
    </source>
</evidence>
<comment type="caution">
    <text evidence="3">The sequence shown here is derived from an EMBL/GenBank/DDBJ whole genome shotgun (WGS) entry which is preliminary data.</text>
</comment>
<dbReference type="EMBL" id="BFBR01000003">
    <property type="protein sequence ID" value="GBF57543.1"/>
    <property type="molecule type" value="Genomic_DNA"/>
</dbReference>
<gene>
    <name evidence="3" type="primary">sufE</name>
    <name evidence="3" type="ORF">PbB2_01210</name>
</gene>
<name>A0A2P2E904_9PROT</name>
<evidence type="ECO:0000313" key="3">
    <source>
        <dbReference type="EMBL" id="GBF57543.1"/>
    </source>
</evidence>
<comment type="similarity">
    <text evidence="1">Belongs to the SufE family.</text>
</comment>
<accession>A0A2P2E904</accession>
<proteinExistence type="inferred from homology"/>
<dbReference type="RefSeq" id="WP_108984424.1">
    <property type="nucleotide sequence ID" value="NZ_BFBR01000003.1"/>
</dbReference>
<protein>
    <submittedName>
        <fullName evidence="3">Cysteine desulfuration protein SufE</fullName>
    </submittedName>
</protein>
<dbReference type="Pfam" id="PF02657">
    <property type="entry name" value="SufE"/>
    <property type="match status" value="1"/>
</dbReference>
<sequence length="141" mass="15533">MTDARLEELIEEFSFLDDWEERYRYVIDLGRGLPPLPSEEKLDVAKVRGCASQVWLISNLDPDSGHIQFRGESDAAIVQGLLAILIRLYSDRPAHEILNLDAASAFQALGLGEALSPQRSNGLKAMALRIQDVARDAKAAG</sequence>
<dbReference type="AlphaFoldDB" id="A0A2P2E904"/>
<dbReference type="PANTHER" id="PTHR43597:SF5">
    <property type="entry name" value="SUFE-LIKE PROTEIN 2, CHLOROPLASTIC"/>
    <property type="match status" value="1"/>
</dbReference>
<dbReference type="SUPFAM" id="SSF82649">
    <property type="entry name" value="SufE/NifU"/>
    <property type="match status" value="1"/>
</dbReference>
<keyword evidence="4" id="KW-1185">Reference proteome</keyword>
<dbReference type="Gene3D" id="3.90.1010.10">
    <property type="match status" value="1"/>
</dbReference>
<dbReference type="PANTHER" id="PTHR43597">
    <property type="entry name" value="SULFUR ACCEPTOR PROTEIN CSDE"/>
    <property type="match status" value="1"/>
</dbReference>
<evidence type="ECO:0000313" key="4">
    <source>
        <dbReference type="Proteomes" id="UP000245086"/>
    </source>
</evidence>
<evidence type="ECO:0000256" key="1">
    <source>
        <dbReference type="ARBA" id="ARBA00010282"/>
    </source>
</evidence>
<dbReference type="InterPro" id="IPR003808">
    <property type="entry name" value="Fe-S_metab-assoc_dom"/>
</dbReference>
<dbReference type="OrthoDB" id="9799320at2"/>